<proteinExistence type="predicted"/>
<dbReference type="Pfam" id="PF18036">
    <property type="entry name" value="Ubiquitin_4"/>
    <property type="match status" value="1"/>
</dbReference>
<feature type="region of interest" description="Disordered" evidence="1">
    <location>
        <begin position="23"/>
        <end position="50"/>
    </location>
</feature>
<sequence length="225" mass="26058">MAAPMDQSDLLDRCFVKVVKSLSADQSTPKSSDTDVHTQNVNKDCIHSDDLDNRPVDQIKDKVECKEGQGDEEENCNEDLVLSHQEVMIKVQSTLSDIITADPLLYDLPPQVTLEEINSYIALEYGQAMIVNVRRADDEVLPIVVTQNATVLDLKHAIKRYVNLKQERANGKLHLSWRYIWKRFWLYFDGEKLTDDKKLLKEYGIRNKEEVTFVKRLKEKGKHRR</sequence>
<dbReference type="Gene3D" id="3.10.20.90">
    <property type="entry name" value="Phosphatidylinositol 3-kinase Catalytic Subunit, Chain A, domain 1"/>
    <property type="match status" value="1"/>
</dbReference>
<dbReference type="InterPro" id="IPR040610">
    <property type="entry name" value="SNRNP25_ubiquitin"/>
</dbReference>
<protein>
    <submittedName>
        <fullName evidence="3">SNRNP25</fullName>
    </submittedName>
</protein>
<dbReference type="InterPro" id="IPR000626">
    <property type="entry name" value="Ubiquitin-like_dom"/>
</dbReference>
<reference evidence="3 4" key="1">
    <citation type="submission" date="2020-06" db="EMBL/GenBank/DDBJ databases">
        <authorList>
            <person name="Li R."/>
            <person name="Bekaert M."/>
        </authorList>
    </citation>
    <scope>NUCLEOTIDE SEQUENCE [LARGE SCALE GENOMIC DNA]</scope>
    <source>
        <strain evidence="4">wild</strain>
    </source>
</reference>
<feature type="compositionally biased region" description="Polar residues" evidence="1">
    <location>
        <begin position="23"/>
        <end position="42"/>
    </location>
</feature>
<dbReference type="EMBL" id="CACVKT020008353">
    <property type="protein sequence ID" value="CAC5414759.1"/>
    <property type="molecule type" value="Genomic_DNA"/>
</dbReference>
<dbReference type="InterPro" id="IPR029071">
    <property type="entry name" value="Ubiquitin-like_domsf"/>
</dbReference>
<name>A0A6J8E1T5_MYTCO</name>
<dbReference type="PROSITE" id="PS50053">
    <property type="entry name" value="UBIQUITIN_2"/>
    <property type="match status" value="1"/>
</dbReference>
<dbReference type="SUPFAM" id="SSF54236">
    <property type="entry name" value="Ubiquitin-like"/>
    <property type="match status" value="1"/>
</dbReference>
<keyword evidence="4" id="KW-1185">Reference proteome</keyword>
<organism evidence="3 4">
    <name type="scientific">Mytilus coruscus</name>
    <name type="common">Sea mussel</name>
    <dbReference type="NCBI Taxonomy" id="42192"/>
    <lineage>
        <taxon>Eukaryota</taxon>
        <taxon>Metazoa</taxon>
        <taxon>Spiralia</taxon>
        <taxon>Lophotrochozoa</taxon>
        <taxon>Mollusca</taxon>
        <taxon>Bivalvia</taxon>
        <taxon>Autobranchia</taxon>
        <taxon>Pteriomorphia</taxon>
        <taxon>Mytilida</taxon>
        <taxon>Mytiloidea</taxon>
        <taxon>Mytilidae</taxon>
        <taxon>Mytilinae</taxon>
        <taxon>Mytilus</taxon>
    </lineage>
</organism>
<dbReference type="OrthoDB" id="72819at2759"/>
<dbReference type="PANTHER" id="PTHR14942">
    <property type="entry name" value="U11/U12 SMALL NUCLEAR RIBONUCLEOPROTEIN 25 KDA PROTEIN"/>
    <property type="match status" value="1"/>
</dbReference>
<dbReference type="Proteomes" id="UP000507470">
    <property type="component" value="Unassembled WGS sequence"/>
</dbReference>
<evidence type="ECO:0000259" key="2">
    <source>
        <dbReference type="PROSITE" id="PS50053"/>
    </source>
</evidence>
<evidence type="ECO:0000313" key="4">
    <source>
        <dbReference type="Proteomes" id="UP000507470"/>
    </source>
</evidence>
<gene>
    <name evidence="3" type="ORF">MCOR_47506</name>
</gene>
<dbReference type="GO" id="GO:0005689">
    <property type="term" value="C:U12-type spliceosomal complex"/>
    <property type="evidence" value="ECO:0007669"/>
    <property type="project" value="TreeGrafter"/>
</dbReference>
<dbReference type="AlphaFoldDB" id="A0A6J8E1T5"/>
<evidence type="ECO:0000313" key="3">
    <source>
        <dbReference type="EMBL" id="CAC5414759.1"/>
    </source>
</evidence>
<dbReference type="InterPro" id="IPR039690">
    <property type="entry name" value="SNRNP25"/>
</dbReference>
<evidence type="ECO:0000256" key="1">
    <source>
        <dbReference type="SAM" id="MobiDB-lite"/>
    </source>
</evidence>
<dbReference type="CDD" id="cd17058">
    <property type="entry name" value="Ubl_SNRNP25"/>
    <property type="match status" value="1"/>
</dbReference>
<dbReference type="PANTHER" id="PTHR14942:SF0">
    <property type="entry name" value="U11_U12 SMALL NUCLEAR RIBONUCLEOPROTEIN 25 KDA PROTEIN"/>
    <property type="match status" value="1"/>
</dbReference>
<accession>A0A6J8E1T5</accession>
<dbReference type="GO" id="GO:0000398">
    <property type="term" value="P:mRNA splicing, via spliceosome"/>
    <property type="evidence" value="ECO:0007669"/>
    <property type="project" value="InterPro"/>
</dbReference>
<feature type="domain" description="Ubiquitin-like" evidence="2">
    <location>
        <begin position="129"/>
        <end position="220"/>
    </location>
</feature>